<name>A0A8T1XZ35_9BRAS</name>
<feature type="signal peptide" evidence="1">
    <location>
        <begin position="1"/>
        <end position="15"/>
    </location>
</feature>
<feature type="chain" id="PRO_5035740095" evidence="1">
    <location>
        <begin position="16"/>
        <end position="64"/>
    </location>
</feature>
<dbReference type="Proteomes" id="UP000694240">
    <property type="component" value="Chromosome 12"/>
</dbReference>
<feature type="non-terminal residue" evidence="2">
    <location>
        <position position="1"/>
    </location>
</feature>
<evidence type="ECO:0000313" key="3">
    <source>
        <dbReference type="Proteomes" id="UP000694240"/>
    </source>
</evidence>
<evidence type="ECO:0000256" key="1">
    <source>
        <dbReference type="SAM" id="SignalP"/>
    </source>
</evidence>
<proteinExistence type="predicted"/>
<evidence type="ECO:0000313" key="2">
    <source>
        <dbReference type="EMBL" id="KAG7540017.1"/>
    </source>
</evidence>
<gene>
    <name evidence="2" type="ORF">ISN45_Aa07g002800</name>
</gene>
<protein>
    <submittedName>
        <fullName evidence="2">Uncharacterized protein</fullName>
    </submittedName>
</protein>
<organism evidence="2 3">
    <name type="scientific">Arabidopsis thaliana x Arabidopsis arenosa</name>
    <dbReference type="NCBI Taxonomy" id="1240361"/>
    <lineage>
        <taxon>Eukaryota</taxon>
        <taxon>Viridiplantae</taxon>
        <taxon>Streptophyta</taxon>
        <taxon>Embryophyta</taxon>
        <taxon>Tracheophyta</taxon>
        <taxon>Spermatophyta</taxon>
        <taxon>Magnoliopsida</taxon>
        <taxon>eudicotyledons</taxon>
        <taxon>Gunneridae</taxon>
        <taxon>Pentapetalae</taxon>
        <taxon>rosids</taxon>
        <taxon>malvids</taxon>
        <taxon>Brassicales</taxon>
        <taxon>Brassicaceae</taxon>
        <taxon>Camelineae</taxon>
        <taxon>Arabidopsis</taxon>
    </lineage>
</organism>
<feature type="non-terminal residue" evidence="2">
    <location>
        <position position="64"/>
    </location>
</feature>
<reference evidence="2 3" key="1">
    <citation type="submission" date="2020-12" db="EMBL/GenBank/DDBJ databases">
        <title>Concerted genomic and epigenomic changes stabilize Arabidopsis allopolyploids.</title>
        <authorList>
            <person name="Chen Z."/>
        </authorList>
    </citation>
    <scope>NUCLEOTIDE SEQUENCE [LARGE SCALE GENOMIC DNA]</scope>
    <source>
        <strain evidence="2">Allo738</strain>
        <tissue evidence="2">Leaf</tissue>
    </source>
</reference>
<comment type="caution">
    <text evidence="2">The sequence shown here is derived from an EMBL/GenBank/DDBJ whole genome shotgun (WGS) entry which is preliminary data.</text>
</comment>
<keyword evidence="1" id="KW-0732">Signal</keyword>
<accession>A0A8T1XZ35</accession>
<keyword evidence="3" id="KW-1185">Reference proteome</keyword>
<sequence length="64" mass="7169">GALFFIFFSPWRFWAVPFVFEGQSTIPIDSISSTNSTTPVDSIIVDSITKFVDTTLFLPRFSSS</sequence>
<dbReference type="AlphaFoldDB" id="A0A8T1XZ35"/>
<dbReference type="EMBL" id="JAEFBK010000012">
    <property type="protein sequence ID" value="KAG7540017.1"/>
    <property type="molecule type" value="Genomic_DNA"/>
</dbReference>